<keyword evidence="2" id="KW-1185">Reference proteome</keyword>
<proteinExistence type="predicted"/>
<dbReference type="Proteomes" id="UP001239111">
    <property type="component" value="Chromosome 1"/>
</dbReference>
<accession>A0ACC2PJ89</accession>
<dbReference type="EMBL" id="CM056741">
    <property type="protein sequence ID" value="KAJ8682452.1"/>
    <property type="molecule type" value="Genomic_DNA"/>
</dbReference>
<protein>
    <submittedName>
        <fullName evidence="1">Uncharacterized protein</fullName>
    </submittedName>
</protein>
<sequence length="561" mass="64917">MSDLHLLKVWTCNRSTKKCITIADLNSPTLLNEVLARADQKLGIKGKRIVLECDGTEVDDELILKKFKDDRFIILEEDEEWLPPNSPTTPPVADTSQPLAQVDMNVDQNVQLIARNENGNIEVLREPIGAVERSQDSDDNQSENVENHQPTAVTDEPAQPVNPLVQQALEMRNISSWDDFVIHWESFSPNILKKLEHGDRDDTTINKCVEKVVEEMRYFTEELVQNDFVNVAKMMLATYPKTFEDRKPDGTRLGNGYNSLVKRLKNRNTHVTRFREKSLNQTLGIELRQVKAIEAIKSGCLQWQPNYPQGETAHSQEERRVRLLDFNNPTYLQKRIEDFTLSFAHQRLYLNNQKDKPEARNVVLRWPILKEPDFQLEHFKILTGVTLENILTRFLNDIDIVLEYGRKRKDPIVASDDNDPANRQVTVVKIIFAHFGEAFDLLIRENSDEADDIPKLDYPIILKSVGDNVKYSLLVDQTFINQTQDLLCALVLLITAYFVYNRSYPKHSACFLEFFQMRYLDIITDDQASRSRNARHRARAYTLYNKLNKLKRELDKAAEIS</sequence>
<organism evidence="1 2">
    <name type="scientific">Eretmocerus hayati</name>
    <dbReference type="NCBI Taxonomy" id="131215"/>
    <lineage>
        <taxon>Eukaryota</taxon>
        <taxon>Metazoa</taxon>
        <taxon>Ecdysozoa</taxon>
        <taxon>Arthropoda</taxon>
        <taxon>Hexapoda</taxon>
        <taxon>Insecta</taxon>
        <taxon>Pterygota</taxon>
        <taxon>Neoptera</taxon>
        <taxon>Endopterygota</taxon>
        <taxon>Hymenoptera</taxon>
        <taxon>Apocrita</taxon>
        <taxon>Proctotrupomorpha</taxon>
        <taxon>Chalcidoidea</taxon>
        <taxon>Aphelinidae</taxon>
        <taxon>Aphelininae</taxon>
        <taxon>Eretmocerus</taxon>
    </lineage>
</organism>
<reference evidence="1" key="1">
    <citation type="submission" date="2023-04" db="EMBL/GenBank/DDBJ databases">
        <title>A chromosome-level genome assembly of the parasitoid wasp Eretmocerus hayati.</title>
        <authorList>
            <person name="Zhong Y."/>
            <person name="Liu S."/>
            <person name="Liu Y."/>
        </authorList>
    </citation>
    <scope>NUCLEOTIDE SEQUENCE</scope>
    <source>
        <strain evidence="1">ZJU_SS_LIU_2023</strain>
    </source>
</reference>
<gene>
    <name evidence="1" type="ORF">QAD02_018244</name>
</gene>
<comment type="caution">
    <text evidence="1">The sequence shown here is derived from an EMBL/GenBank/DDBJ whole genome shotgun (WGS) entry which is preliminary data.</text>
</comment>
<name>A0ACC2PJ89_9HYME</name>
<evidence type="ECO:0000313" key="1">
    <source>
        <dbReference type="EMBL" id="KAJ8682452.1"/>
    </source>
</evidence>
<evidence type="ECO:0000313" key="2">
    <source>
        <dbReference type="Proteomes" id="UP001239111"/>
    </source>
</evidence>